<dbReference type="GO" id="GO:0042834">
    <property type="term" value="F:peptidoglycan binding"/>
    <property type="evidence" value="ECO:0007669"/>
    <property type="project" value="InterPro"/>
</dbReference>
<keyword evidence="2" id="KW-0812">Transmembrane</keyword>
<keyword evidence="2" id="KW-1133">Transmembrane helix</keyword>
<dbReference type="SUPFAM" id="SSF110997">
    <property type="entry name" value="Sporulation related repeat"/>
    <property type="match status" value="1"/>
</dbReference>
<feature type="compositionally biased region" description="Basic and acidic residues" evidence="1">
    <location>
        <begin position="318"/>
        <end position="341"/>
    </location>
</feature>
<name>A0AA35D9X3_9BURK</name>
<dbReference type="Pfam" id="PF05036">
    <property type="entry name" value="SPOR"/>
    <property type="match status" value="1"/>
</dbReference>
<feature type="transmembrane region" description="Helical" evidence="2">
    <location>
        <begin position="162"/>
        <end position="181"/>
    </location>
</feature>
<dbReference type="Pfam" id="PF10947">
    <property type="entry name" value="DUF2628"/>
    <property type="match status" value="1"/>
</dbReference>
<dbReference type="AlphaFoldDB" id="A0AA35D9X3"/>
<evidence type="ECO:0000259" key="3">
    <source>
        <dbReference type="Pfam" id="PF05036"/>
    </source>
</evidence>
<feature type="compositionally biased region" description="Pro residues" evidence="1">
    <location>
        <begin position="293"/>
        <end position="311"/>
    </location>
</feature>
<dbReference type="Gene3D" id="3.30.70.1070">
    <property type="entry name" value="Sporulation related repeat"/>
    <property type="match status" value="1"/>
</dbReference>
<dbReference type="InterPro" id="IPR024399">
    <property type="entry name" value="DUF2628"/>
</dbReference>
<feature type="region of interest" description="Disordered" evidence="1">
    <location>
        <begin position="186"/>
        <end position="205"/>
    </location>
</feature>
<dbReference type="EMBL" id="CAHPSC010000077">
    <property type="protein sequence ID" value="CAB5709624.1"/>
    <property type="molecule type" value="Genomic_DNA"/>
</dbReference>
<evidence type="ECO:0000313" key="4">
    <source>
        <dbReference type="EMBL" id="CAB5709624.1"/>
    </source>
</evidence>
<keyword evidence="2" id="KW-0472">Membrane</keyword>
<accession>A0AA35D9X3</accession>
<dbReference type="RefSeq" id="WP_267970568.1">
    <property type="nucleotide sequence ID" value="NZ_CAHPSC010000077.1"/>
</dbReference>
<organism evidence="4 5">
    <name type="scientific">Comamonas aquatica</name>
    <dbReference type="NCBI Taxonomy" id="225991"/>
    <lineage>
        <taxon>Bacteria</taxon>
        <taxon>Pseudomonadati</taxon>
        <taxon>Pseudomonadota</taxon>
        <taxon>Betaproteobacteria</taxon>
        <taxon>Burkholderiales</taxon>
        <taxon>Comamonadaceae</taxon>
        <taxon>Comamonas</taxon>
    </lineage>
</organism>
<gene>
    <name evidence="4" type="ORF">GHA_03518</name>
</gene>
<feature type="region of interest" description="Disordered" evidence="1">
    <location>
        <begin position="287"/>
        <end position="358"/>
    </location>
</feature>
<dbReference type="InterPro" id="IPR036680">
    <property type="entry name" value="SPOR-like_sf"/>
</dbReference>
<evidence type="ECO:0000256" key="1">
    <source>
        <dbReference type="SAM" id="MobiDB-lite"/>
    </source>
</evidence>
<protein>
    <submittedName>
        <fullName evidence="4">Uncharacterized protein conserved in bacteria</fullName>
    </submittedName>
</protein>
<sequence>MPATPSRSNAFTPAPSSGDTGIMPDLYRLSVGPVNAAYYQRHFQRFETLGKAVPTWNHGAAFCTLAWLVLRKLWRPAALYLCLLAALLLVWWGGVHGRLPLPLELALCLLVGMLLCVVPGTLGNALYYQHVRQHTLQTLTRASSLSQARAQLAEQAVTKDRLHTIAAIQALLLAALTGLVLHQVKQGGPSEAPAPSGPPDLVIPQVSSLAPTQPVAFTPTPAADHPADAAPTAPALSLVTLAQAVPATPEAAPQTALVAEPAPAIAPAPAPAPAAAPAAVPVPTPALAAASPPAAPPAPAKKAVAPPPPVAKAPTPAKPDKTEKTDKGSKTAKAEKADKAPKSAPEPKPAPAATNGRLVPGKFYLNAGVYAQTANVDKAVQQLQGAKLNALRQTVSSSKGDLTRLRIGPFDTRQQAEQAAAKAKQLRIDASVFQHPRG</sequence>
<dbReference type="Proteomes" id="UP000834458">
    <property type="component" value="Unassembled WGS sequence"/>
</dbReference>
<evidence type="ECO:0000313" key="5">
    <source>
        <dbReference type="Proteomes" id="UP000834458"/>
    </source>
</evidence>
<evidence type="ECO:0000256" key="2">
    <source>
        <dbReference type="SAM" id="Phobius"/>
    </source>
</evidence>
<feature type="transmembrane region" description="Helical" evidence="2">
    <location>
        <begin position="77"/>
        <end position="95"/>
    </location>
</feature>
<feature type="domain" description="SPOR" evidence="3">
    <location>
        <begin position="360"/>
        <end position="432"/>
    </location>
</feature>
<comment type="caution">
    <text evidence="4">The sequence shown here is derived from an EMBL/GenBank/DDBJ whole genome shotgun (WGS) entry which is preliminary data.</text>
</comment>
<feature type="transmembrane region" description="Helical" evidence="2">
    <location>
        <begin position="101"/>
        <end position="127"/>
    </location>
</feature>
<dbReference type="InterPro" id="IPR007730">
    <property type="entry name" value="SPOR-like_dom"/>
</dbReference>
<reference evidence="4" key="1">
    <citation type="submission" date="2020-05" db="EMBL/GenBank/DDBJ databases">
        <authorList>
            <person name="Delgado-Blas J."/>
        </authorList>
    </citation>
    <scope>NUCLEOTIDE SEQUENCE</scope>
    <source>
        <strain evidence="4">BB1454</strain>
    </source>
</reference>
<proteinExistence type="predicted"/>